<evidence type="ECO:0000313" key="2">
    <source>
        <dbReference type="Proteomes" id="UP000299102"/>
    </source>
</evidence>
<proteinExistence type="predicted"/>
<name>A0A4C1WS64_EUMVA</name>
<dbReference type="EMBL" id="BGZK01000613">
    <property type="protein sequence ID" value="GBP52967.1"/>
    <property type="molecule type" value="Genomic_DNA"/>
</dbReference>
<organism evidence="1 2">
    <name type="scientific">Eumeta variegata</name>
    <name type="common">Bagworm moth</name>
    <name type="synonym">Eumeta japonica</name>
    <dbReference type="NCBI Taxonomy" id="151549"/>
    <lineage>
        <taxon>Eukaryota</taxon>
        <taxon>Metazoa</taxon>
        <taxon>Ecdysozoa</taxon>
        <taxon>Arthropoda</taxon>
        <taxon>Hexapoda</taxon>
        <taxon>Insecta</taxon>
        <taxon>Pterygota</taxon>
        <taxon>Neoptera</taxon>
        <taxon>Endopterygota</taxon>
        <taxon>Lepidoptera</taxon>
        <taxon>Glossata</taxon>
        <taxon>Ditrysia</taxon>
        <taxon>Tineoidea</taxon>
        <taxon>Psychidae</taxon>
        <taxon>Oiketicinae</taxon>
        <taxon>Eumeta</taxon>
    </lineage>
</organism>
<protein>
    <submittedName>
        <fullName evidence="1">Uncharacterized protein</fullName>
    </submittedName>
</protein>
<gene>
    <name evidence="1" type="ORF">EVAR_97560_1</name>
</gene>
<accession>A0A4C1WS64</accession>
<sequence>MKRAASKGILLSQTMRVQSPELNGSMASLRTIRREDYGHPSHLTPSSYSRIAAQPPRVSPERAPATAAATTNTTIVPIALVPWSRAEHALFSQGLCPLDRAIWTKTSCGAYTTQKANWRSPVLLSRPSAAGPARSSVTDAKNLVKPRHIATARYDTYATEVNTTL</sequence>
<comment type="caution">
    <text evidence="1">The sequence shown here is derived from an EMBL/GenBank/DDBJ whole genome shotgun (WGS) entry which is preliminary data.</text>
</comment>
<evidence type="ECO:0000313" key="1">
    <source>
        <dbReference type="EMBL" id="GBP52967.1"/>
    </source>
</evidence>
<reference evidence="1 2" key="1">
    <citation type="journal article" date="2019" name="Commun. Biol.">
        <title>The bagworm genome reveals a unique fibroin gene that provides high tensile strength.</title>
        <authorList>
            <person name="Kono N."/>
            <person name="Nakamura H."/>
            <person name="Ohtoshi R."/>
            <person name="Tomita M."/>
            <person name="Numata K."/>
            <person name="Arakawa K."/>
        </authorList>
    </citation>
    <scope>NUCLEOTIDE SEQUENCE [LARGE SCALE GENOMIC DNA]</scope>
</reference>
<dbReference type="AlphaFoldDB" id="A0A4C1WS64"/>
<dbReference type="Proteomes" id="UP000299102">
    <property type="component" value="Unassembled WGS sequence"/>
</dbReference>
<keyword evidence="2" id="KW-1185">Reference proteome</keyword>